<feature type="compositionally biased region" description="Acidic residues" evidence="9">
    <location>
        <begin position="608"/>
        <end position="617"/>
    </location>
</feature>
<keyword evidence="4" id="KW-0847">Vitamin C</keyword>
<dbReference type="InterPro" id="IPR005123">
    <property type="entry name" value="Oxoglu/Fe-dep_dioxygenase_dom"/>
</dbReference>
<dbReference type="InterPro" id="IPR019601">
    <property type="entry name" value="Oxoglutarate/Fe-dep_Oase_C"/>
</dbReference>
<comment type="catalytic activity">
    <reaction evidence="8">
        <text>[ribosomal protein uS12]-L-proline + 2-oxoglutarate + O2 = [ribosomal protein uS12]-(3S)-3-hydroxy-L-proline + succinate + CO2</text>
        <dbReference type="Rhea" id="RHEA:54156"/>
        <dbReference type="Rhea" id="RHEA-COMP:13816"/>
        <dbReference type="Rhea" id="RHEA-COMP:13818"/>
        <dbReference type="ChEBI" id="CHEBI:15379"/>
        <dbReference type="ChEBI" id="CHEBI:16526"/>
        <dbReference type="ChEBI" id="CHEBI:16810"/>
        <dbReference type="ChEBI" id="CHEBI:30031"/>
        <dbReference type="ChEBI" id="CHEBI:50342"/>
        <dbReference type="ChEBI" id="CHEBI:85428"/>
    </reaction>
</comment>
<feature type="compositionally biased region" description="Acidic residues" evidence="9">
    <location>
        <begin position="335"/>
        <end position="348"/>
    </location>
</feature>
<evidence type="ECO:0000256" key="4">
    <source>
        <dbReference type="ARBA" id="ARBA00022896"/>
    </source>
</evidence>
<feature type="compositionally biased region" description="Low complexity" evidence="9">
    <location>
        <begin position="578"/>
        <end position="593"/>
    </location>
</feature>
<keyword evidence="7" id="KW-0408">Iron</keyword>
<evidence type="ECO:0000256" key="6">
    <source>
        <dbReference type="ARBA" id="ARBA00023002"/>
    </source>
</evidence>
<dbReference type="Pfam" id="PF10637">
    <property type="entry name" value="Ofd1_CTDD"/>
    <property type="match status" value="1"/>
</dbReference>
<sequence>MPKRKAEGPAAVNGKSKKRALSDEEARSNFRKGLFDTKVLEDYQKQYAESQPYKHTVIQNLIDTKLLRNVRDEIRQHISFTPKETDIYKIHQSGDLANLDGLDDSSLAKLPSLLQLRDALYSSAFRKYIAGIAGSGPLSGVKTDLAINVYTPGCHLLCHDDVIGSRRVSYILYLLDPDRAWQAAWGGALRLFPTEDLRTDAGEDVKVPQPDPTVVIPPAFNQLSFFTVQPGESFHDVEEVYKRAHGEPGEEVDGGRVRMAVSGWFHIPQEGEEGYEEGLEEKLAERSSLQQLESGAKAAQFDQPQQQWFEYPVEEKQDEGTKEEETKKKGKGKAEEEEEEDDDDDEEQAPLTEQEFEFLLKFMTPTYLAPDTVEDLNTLFADESSLRLANFLSKAFSARLRTFLEEQDRIAPATMPAPPASRGAPNTGVARPPHKHRFLYRYPTTRDGDGGKGNDEQQQLSPYDELLDVFFPSVAFKKWLALATGLTLTKASMLARRFRRGMDYTLATSYDDEQPQLEVTLGITPSKGWGDDDEEGGADGAGGEEEEEEQEQQNGEKRKKEKKKEKNGDKANGETNGAAKQKQQQQQPDTAAAADDDTPGGYEMYMAADDDDDDIDDAAAGSDDGVEVAPGSKNKSSMTGAGKRRKAADPAVYRSGNGNGAGGDDDDGVLFSMPAGWNCMSVVLRDTGVLRFVKYVSRAAAGDRWDVCADFGVEFDDDDDDEEEEGEGEGDEMEE</sequence>
<keyword evidence="12" id="KW-1185">Reference proteome</keyword>
<evidence type="ECO:0000256" key="8">
    <source>
        <dbReference type="ARBA" id="ARBA00047444"/>
    </source>
</evidence>
<feature type="region of interest" description="Disordered" evidence="9">
    <location>
        <begin position="413"/>
        <end position="436"/>
    </location>
</feature>
<keyword evidence="5" id="KW-0223">Dioxygenase</keyword>
<keyword evidence="6" id="KW-0560">Oxidoreductase</keyword>
<feature type="region of interest" description="Disordered" evidence="9">
    <location>
        <begin position="310"/>
        <end position="349"/>
    </location>
</feature>
<evidence type="ECO:0000256" key="9">
    <source>
        <dbReference type="SAM" id="MobiDB-lite"/>
    </source>
</evidence>
<dbReference type="InterPro" id="IPR051842">
    <property type="entry name" value="uS12_prolyl_hydroxylase"/>
</dbReference>
<dbReference type="EMBL" id="JAKEKT020000106">
    <property type="protein sequence ID" value="KAL1636116.1"/>
    <property type="molecule type" value="Genomic_DNA"/>
</dbReference>
<feature type="region of interest" description="Disordered" evidence="9">
    <location>
        <begin position="713"/>
        <end position="735"/>
    </location>
</feature>
<accession>A0ABR3T9R2</accession>
<evidence type="ECO:0000256" key="5">
    <source>
        <dbReference type="ARBA" id="ARBA00022964"/>
    </source>
</evidence>
<dbReference type="InterPro" id="IPR006620">
    <property type="entry name" value="Pro_4_hyd_alph"/>
</dbReference>
<comment type="cofactor">
    <cofactor evidence="1">
        <name>L-ascorbate</name>
        <dbReference type="ChEBI" id="CHEBI:38290"/>
    </cofactor>
</comment>
<dbReference type="InterPro" id="IPR043044">
    <property type="entry name" value="TPA1/Ofd1_C"/>
</dbReference>
<feature type="region of interest" description="Disordered" evidence="9">
    <location>
        <begin position="1"/>
        <end position="26"/>
    </location>
</feature>
<evidence type="ECO:0000313" key="11">
    <source>
        <dbReference type="EMBL" id="KAL1636116.1"/>
    </source>
</evidence>
<organism evidence="11 12">
    <name type="scientific">Diplodia intermedia</name>
    <dbReference type="NCBI Taxonomy" id="856260"/>
    <lineage>
        <taxon>Eukaryota</taxon>
        <taxon>Fungi</taxon>
        <taxon>Dikarya</taxon>
        <taxon>Ascomycota</taxon>
        <taxon>Pezizomycotina</taxon>
        <taxon>Dothideomycetes</taxon>
        <taxon>Dothideomycetes incertae sedis</taxon>
        <taxon>Botryosphaeriales</taxon>
        <taxon>Botryosphaeriaceae</taxon>
        <taxon>Diplodia</taxon>
    </lineage>
</organism>
<protein>
    <submittedName>
        <fullName evidence="11">Component of NuA3 histone acetyltransferase complex</fullName>
    </submittedName>
</protein>
<dbReference type="Pfam" id="PF13661">
    <property type="entry name" value="2OG-FeII_Oxy_4"/>
    <property type="match status" value="1"/>
</dbReference>
<evidence type="ECO:0000256" key="1">
    <source>
        <dbReference type="ARBA" id="ARBA00001961"/>
    </source>
</evidence>
<keyword evidence="3" id="KW-0479">Metal-binding</keyword>
<dbReference type="InterPro" id="IPR039558">
    <property type="entry name" value="TPA1/OFD1_N"/>
</dbReference>
<dbReference type="PANTHER" id="PTHR12117:SF0">
    <property type="entry name" value="PROLYL 3-HYDROXYLASE OGFOD1"/>
    <property type="match status" value="1"/>
</dbReference>
<evidence type="ECO:0000256" key="2">
    <source>
        <dbReference type="ARBA" id="ARBA00007443"/>
    </source>
</evidence>
<feature type="compositionally biased region" description="Basic and acidic residues" evidence="9">
    <location>
        <begin position="554"/>
        <end position="572"/>
    </location>
</feature>
<evidence type="ECO:0000256" key="3">
    <source>
        <dbReference type="ARBA" id="ARBA00022723"/>
    </source>
</evidence>
<dbReference type="SMART" id="SM00702">
    <property type="entry name" value="P4Hc"/>
    <property type="match status" value="1"/>
</dbReference>
<dbReference type="Gene3D" id="3.60.130.20">
    <property type="entry name" value="Oxoglutarate/iron-dependent oxygenase, C-terminal degradation domain"/>
    <property type="match status" value="1"/>
</dbReference>
<comment type="caution">
    <text evidence="11">The sequence shown here is derived from an EMBL/GenBank/DDBJ whole genome shotgun (WGS) entry which is preliminary data.</text>
</comment>
<name>A0ABR3T9R2_9PEZI</name>
<comment type="similarity">
    <text evidence="2">Belongs to the TPA1 family.</text>
</comment>
<feature type="region of interest" description="Disordered" evidence="9">
    <location>
        <begin position="522"/>
        <end position="668"/>
    </location>
</feature>
<dbReference type="Gene3D" id="2.60.120.620">
    <property type="entry name" value="q2cbj1_9rhob like domain"/>
    <property type="match status" value="2"/>
</dbReference>
<evidence type="ECO:0000313" key="12">
    <source>
        <dbReference type="Proteomes" id="UP001521184"/>
    </source>
</evidence>
<gene>
    <name evidence="11" type="primary">NUA3</name>
    <name evidence="11" type="ORF">SLS58_009965</name>
</gene>
<dbReference type="Proteomes" id="UP001521184">
    <property type="component" value="Unassembled WGS sequence"/>
</dbReference>
<evidence type="ECO:0000259" key="10">
    <source>
        <dbReference type="PROSITE" id="PS51471"/>
    </source>
</evidence>
<feature type="compositionally biased region" description="Acidic residues" evidence="9">
    <location>
        <begin position="531"/>
        <end position="551"/>
    </location>
</feature>
<reference evidence="11 12" key="1">
    <citation type="journal article" date="2023" name="Plant Dis.">
        <title>First Report of Diplodia intermedia Causing Canker and Dieback Diseases on Apple Trees in Canada.</title>
        <authorList>
            <person name="Ellouze W."/>
            <person name="Ilyukhin E."/>
            <person name="Sulman M."/>
            <person name="Ali S."/>
        </authorList>
    </citation>
    <scope>NUCLEOTIDE SEQUENCE [LARGE SCALE GENOMIC DNA]</scope>
    <source>
        <strain evidence="11 12">M45-28</strain>
    </source>
</reference>
<proteinExistence type="inferred from homology"/>
<feature type="domain" description="Fe2OG dioxygenase" evidence="10">
    <location>
        <begin position="137"/>
        <end position="267"/>
    </location>
</feature>
<dbReference type="PROSITE" id="PS51471">
    <property type="entry name" value="FE2OG_OXY"/>
    <property type="match status" value="1"/>
</dbReference>
<evidence type="ECO:0000256" key="7">
    <source>
        <dbReference type="ARBA" id="ARBA00023004"/>
    </source>
</evidence>
<feature type="compositionally biased region" description="Basic and acidic residues" evidence="9">
    <location>
        <begin position="313"/>
        <end position="327"/>
    </location>
</feature>
<dbReference type="PANTHER" id="PTHR12117">
    <property type="entry name" value="HISTONE ACETYLTRANSFERASE COMPLEX"/>
    <property type="match status" value="1"/>
</dbReference>